<keyword evidence="3" id="KW-0378">Hydrolase</keyword>
<organism evidence="4 5">
    <name type="scientific">Ensete ventricosum</name>
    <name type="common">Abyssinian banana</name>
    <name type="synonym">Musa ensete</name>
    <dbReference type="NCBI Taxonomy" id="4639"/>
    <lineage>
        <taxon>Eukaryota</taxon>
        <taxon>Viridiplantae</taxon>
        <taxon>Streptophyta</taxon>
        <taxon>Embryophyta</taxon>
        <taxon>Tracheophyta</taxon>
        <taxon>Spermatophyta</taxon>
        <taxon>Magnoliopsida</taxon>
        <taxon>Liliopsida</taxon>
        <taxon>Zingiberales</taxon>
        <taxon>Musaceae</taxon>
        <taxon>Ensete</taxon>
    </lineage>
</organism>
<evidence type="ECO:0000256" key="2">
    <source>
        <dbReference type="ARBA" id="ARBA00022670"/>
    </source>
</evidence>
<evidence type="ECO:0000256" key="3">
    <source>
        <dbReference type="ARBA" id="ARBA00022801"/>
    </source>
</evidence>
<evidence type="ECO:0000313" key="5">
    <source>
        <dbReference type="Proteomes" id="UP000287651"/>
    </source>
</evidence>
<reference evidence="4 5" key="1">
    <citation type="journal article" date="2014" name="Agronomy (Basel)">
        <title>A Draft Genome Sequence for Ensete ventricosum, the Drought-Tolerant Tree Against Hunger.</title>
        <authorList>
            <person name="Harrison J."/>
            <person name="Moore K.A."/>
            <person name="Paszkiewicz K."/>
            <person name="Jones T."/>
            <person name="Grant M."/>
            <person name="Ambacheew D."/>
            <person name="Muzemil S."/>
            <person name="Studholme D.J."/>
        </authorList>
    </citation>
    <scope>NUCLEOTIDE SEQUENCE [LARGE SCALE GENOMIC DNA]</scope>
</reference>
<dbReference type="PANTHER" id="PTHR43343:SF3">
    <property type="entry name" value="PROTEASE DO-LIKE 8, CHLOROPLASTIC"/>
    <property type="match status" value="1"/>
</dbReference>
<dbReference type="EMBL" id="AMZH03002573">
    <property type="protein sequence ID" value="RRT75124.1"/>
    <property type="molecule type" value="Genomic_DNA"/>
</dbReference>
<comment type="caution">
    <text evidence="4">The sequence shown here is derived from an EMBL/GenBank/DDBJ whole genome shotgun (WGS) entry which is preliminary data.</text>
</comment>
<feature type="non-terminal residue" evidence="4">
    <location>
        <position position="1"/>
    </location>
</feature>
<proteinExistence type="inferred from homology"/>
<dbReference type="InterPro" id="IPR009003">
    <property type="entry name" value="Peptidase_S1_PA"/>
</dbReference>
<dbReference type="Gene3D" id="2.40.10.10">
    <property type="entry name" value="Trypsin-like serine proteases"/>
    <property type="match status" value="1"/>
</dbReference>
<evidence type="ECO:0000256" key="1">
    <source>
        <dbReference type="ARBA" id="ARBA00010541"/>
    </source>
</evidence>
<dbReference type="SUPFAM" id="SSF50494">
    <property type="entry name" value="Trypsin-like serine proteases"/>
    <property type="match status" value="1"/>
</dbReference>
<dbReference type="AlphaFoldDB" id="A0A427AFX8"/>
<name>A0A427AFX8_ENSVE</name>
<sequence>SSDEQTFDLDDTVKTVFPFTSRRMLFASSTLWFCLHTSKYFPAFSFLERVQKTFEGRLIGANRAKDLAVLKVDLLLQFNGFAKMIIDVNCCDPSYLLTTQSVLLAREEVNTLNGYFGSGGPLLDSKGNMIGINTAIFTNTGMILLNYLHIAGASAGVGFAIPSSTVLRIVPQLIQFGKVGSPYI</sequence>
<accession>A0A427AFX8</accession>
<dbReference type="GO" id="GO:0008233">
    <property type="term" value="F:peptidase activity"/>
    <property type="evidence" value="ECO:0007669"/>
    <property type="project" value="UniProtKB-KW"/>
</dbReference>
<keyword evidence="2" id="KW-0645">Protease</keyword>
<gene>
    <name evidence="4" type="ORF">B296_00021757</name>
</gene>
<dbReference type="InterPro" id="IPR043504">
    <property type="entry name" value="Peptidase_S1_PA_chymotrypsin"/>
</dbReference>
<dbReference type="GO" id="GO:0006508">
    <property type="term" value="P:proteolysis"/>
    <property type="evidence" value="ECO:0007669"/>
    <property type="project" value="UniProtKB-KW"/>
</dbReference>
<dbReference type="Proteomes" id="UP000287651">
    <property type="component" value="Unassembled WGS sequence"/>
</dbReference>
<evidence type="ECO:0000313" key="4">
    <source>
        <dbReference type="EMBL" id="RRT75124.1"/>
    </source>
</evidence>
<comment type="similarity">
    <text evidence="1">Belongs to the peptidase S1C family.</text>
</comment>
<protein>
    <submittedName>
        <fullName evidence="4">Uncharacterized protein</fullName>
    </submittedName>
</protein>
<dbReference type="InterPro" id="IPR051201">
    <property type="entry name" value="Chloro_Bact_Ser_Proteases"/>
</dbReference>
<dbReference type="PANTHER" id="PTHR43343">
    <property type="entry name" value="PEPTIDASE S12"/>
    <property type="match status" value="1"/>
</dbReference>